<dbReference type="Proteomes" id="UP000011087">
    <property type="component" value="Unassembled WGS sequence"/>
</dbReference>
<dbReference type="EMBL" id="JH993001">
    <property type="protein sequence ID" value="EKX45084.1"/>
    <property type="molecule type" value="Genomic_DNA"/>
</dbReference>
<reference evidence="1 3" key="1">
    <citation type="journal article" date="2012" name="Nature">
        <title>Algal genomes reveal evolutionary mosaicism and the fate of nucleomorphs.</title>
        <authorList>
            <consortium name="DOE Joint Genome Institute"/>
            <person name="Curtis B.A."/>
            <person name="Tanifuji G."/>
            <person name="Burki F."/>
            <person name="Gruber A."/>
            <person name="Irimia M."/>
            <person name="Maruyama S."/>
            <person name="Arias M.C."/>
            <person name="Ball S.G."/>
            <person name="Gile G.H."/>
            <person name="Hirakawa Y."/>
            <person name="Hopkins J.F."/>
            <person name="Kuo A."/>
            <person name="Rensing S.A."/>
            <person name="Schmutz J."/>
            <person name="Symeonidi A."/>
            <person name="Elias M."/>
            <person name="Eveleigh R.J."/>
            <person name="Herman E.K."/>
            <person name="Klute M.J."/>
            <person name="Nakayama T."/>
            <person name="Obornik M."/>
            <person name="Reyes-Prieto A."/>
            <person name="Armbrust E.V."/>
            <person name="Aves S.J."/>
            <person name="Beiko R.G."/>
            <person name="Coutinho P."/>
            <person name="Dacks J.B."/>
            <person name="Durnford D.G."/>
            <person name="Fast N.M."/>
            <person name="Green B.R."/>
            <person name="Grisdale C.J."/>
            <person name="Hempel F."/>
            <person name="Henrissat B."/>
            <person name="Hoppner M.P."/>
            <person name="Ishida K."/>
            <person name="Kim E."/>
            <person name="Koreny L."/>
            <person name="Kroth P.G."/>
            <person name="Liu Y."/>
            <person name="Malik S.B."/>
            <person name="Maier U.G."/>
            <person name="McRose D."/>
            <person name="Mock T."/>
            <person name="Neilson J.A."/>
            <person name="Onodera N.T."/>
            <person name="Poole A.M."/>
            <person name="Pritham E.J."/>
            <person name="Richards T.A."/>
            <person name="Rocap G."/>
            <person name="Roy S.W."/>
            <person name="Sarai C."/>
            <person name="Schaack S."/>
            <person name="Shirato S."/>
            <person name="Slamovits C.H."/>
            <person name="Spencer D.F."/>
            <person name="Suzuki S."/>
            <person name="Worden A.Z."/>
            <person name="Zauner S."/>
            <person name="Barry K."/>
            <person name="Bell C."/>
            <person name="Bharti A.K."/>
            <person name="Crow J.A."/>
            <person name="Grimwood J."/>
            <person name="Kramer R."/>
            <person name="Lindquist E."/>
            <person name="Lucas S."/>
            <person name="Salamov A."/>
            <person name="McFadden G.I."/>
            <person name="Lane C.E."/>
            <person name="Keeling P.J."/>
            <person name="Gray M.W."/>
            <person name="Grigoriev I.V."/>
            <person name="Archibald J.M."/>
        </authorList>
    </citation>
    <scope>NUCLEOTIDE SEQUENCE</scope>
    <source>
        <strain evidence="1 3">CCMP2712</strain>
    </source>
</reference>
<evidence type="ECO:0000313" key="3">
    <source>
        <dbReference type="Proteomes" id="UP000011087"/>
    </source>
</evidence>
<dbReference type="HOGENOM" id="CLU_2377240_0_0_1"/>
<accession>L1JAF1</accession>
<evidence type="ECO:0000313" key="2">
    <source>
        <dbReference type="EnsemblProtists" id="EKX45084"/>
    </source>
</evidence>
<organism evidence="1">
    <name type="scientific">Guillardia theta (strain CCMP2712)</name>
    <name type="common">Cryptophyte</name>
    <dbReference type="NCBI Taxonomy" id="905079"/>
    <lineage>
        <taxon>Eukaryota</taxon>
        <taxon>Cryptophyceae</taxon>
        <taxon>Pyrenomonadales</taxon>
        <taxon>Geminigeraceae</taxon>
        <taxon>Guillardia</taxon>
    </lineage>
</organism>
<dbReference type="GeneID" id="17301637"/>
<dbReference type="KEGG" id="gtt:GUITHDRAFT_109130"/>
<dbReference type="PaxDb" id="55529-EKX45084"/>
<dbReference type="RefSeq" id="XP_005832064.1">
    <property type="nucleotide sequence ID" value="XM_005832007.1"/>
</dbReference>
<dbReference type="AlphaFoldDB" id="L1JAF1"/>
<protein>
    <submittedName>
        <fullName evidence="1 2">Uncharacterized protein</fullName>
    </submittedName>
</protein>
<reference evidence="3" key="2">
    <citation type="submission" date="2012-11" db="EMBL/GenBank/DDBJ databases">
        <authorList>
            <person name="Kuo A."/>
            <person name="Curtis B.A."/>
            <person name="Tanifuji G."/>
            <person name="Burki F."/>
            <person name="Gruber A."/>
            <person name="Irimia M."/>
            <person name="Maruyama S."/>
            <person name="Arias M.C."/>
            <person name="Ball S.G."/>
            <person name="Gile G.H."/>
            <person name="Hirakawa Y."/>
            <person name="Hopkins J.F."/>
            <person name="Rensing S.A."/>
            <person name="Schmutz J."/>
            <person name="Symeonidi A."/>
            <person name="Elias M."/>
            <person name="Eveleigh R.J."/>
            <person name="Herman E.K."/>
            <person name="Klute M.J."/>
            <person name="Nakayama T."/>
            <person name="Obornik M."/>
            <person name="Reyes-Prieto A."/>
            <person name="Armbrust E.V."/>
            <person name="Aves S.J."/>
            <person name="Beiko R.G."/>
            <person name="Coutinho P."/>
            <person name="Dacks J.B."/>
            <person name="Durnford D.G."/>
            <person name="Fast N.M."/>
            <person name="Green B.R."/>
            <person name="Grisdale C."/>
            <person name="Hempe F."/>
            <person name="Henrissat B."/>
            <person name="Hoppner M.P."/>
            <person name="Ishida K.-I."/>
            <person name="Kim E."/>
            <person name="Koreny L."/>
            <person name="Kroth P.G."/>
            <person name="Liu Y."/>
            <person name="Malik S.-B."/>
            <person name="Maier U.G."/>
            <person name="McRose D."/>
            <person name="Mock T."/>
            <person name="Neilson J.A."/>
            <person name="Onodera N.T."/>
            <person name="Poole A.M."/>
            <person name="Pritham E.J."/>
            <person name="Richards T.A."/>
            <person name="Rocap G."/>
            <person name="Roy S.W."/>
            <person name="Sarai C."/>
            <person name="Schaack S."/>
            <person name="Shirato S."/>
            <person name="Slamovits C.H."/>
            <person name="Spencer D.F."/>
            <person name="Suzuki S."/>
            <person name="Worden A.Z."/>
            <person name="Zauner S."/>
            <person name="Barry K."/>
            <person name="Bell C."/>
            <person name="Bharti A.K."/>
            <person name="Crow J.A."/>
            <person name="Grimwood J."/>
            <person name="Kramer R."/>
            <person name="Lindquist E."/>
            <person name="Lucas S."/>
            <person name="Salamov A."/>
            <person name="McFadden G.I."/>
            <person name="Lane C.E."/>
            <person name="Keeling P.J."/>
            <person name="Gray M.W."/>
            <person name="Grigoriev I.V."/>
            <person name="Archibald J.M."/>
        </authorList>
    </citation>
    <scope>NUCLEOTIDE SEQUENCE</scope>
    <source>
        <strain evidence="3">CCMP2712</strain>
    </source>
</reference>
<evidence type="ECO:0000313" key="1">
    <source>
        <dbReference type="EMBL" id="EKX45084.1"/>
    </source>
</evidence>
<proteinExistence type="predicted"/>
<sequence>MFGLSNELKNISHPNAKKEREEFAYFSSRLPFQPRHGSCALDTATAMSSPLRTAAACHSKLPTLNLGTKQTVRVDKRTKILDWDEMKSNASFCCK</sequence>
<gene>
    <name evidence="1" type="ORF">GUITHDRAFT_109130</name>
</gene>
<name>L1JAF1_GUITC</name>
<keyword evidence="3" id="KW-1185">Reference proteome</keyword>
<reference evidence="2" key="3">
    <citation type="submission" date="2015-06" db="UniProtKB">
        <authorList>
            <consortium name="EnsemblProtists"/>
        </authorList>
    </citation>
    <scope>IDENTIFICATION</scope>
</reference>
<dbReference type="EnsemblProtists" id="EKX45084">
    <property type="protein sequence ID" value="EKX45084"/>
    <property type="gene ID" value="GUITHDRAFT_109130"/>
</dbReference>